<accession>A0A0G2Y2V6</accession>
<reference evidence="1 2" key="1">
    <citation type="submission" date="2014-10" db="EMBL/GenBank/DDBJ databases">
        <title>Pan-genome analysis of Brazilian lineage A amoebal mimiviruses.</title>
        <authorList>
            <person name="Assis F.L."/>
            <person name="Abrahao J.S."/>
            <person name="Kroon E.G."/>
            <person name="Dornas F.P."/>
            <person name="Andrade K.R."/>
            <person name="Borato P.V.M."/>
            <person name="Pilotto M.R."/>
            <person name="Benamar S."/>
            <person name="LaScola B."/>
            <person name="Colson P."/>
        </authorList>
    </citation>
    <scope>NUCLEOTIDE SEQUENCE [LARGE SCALE GENOMIC DNA]</scope>
    <source>
        <strain evidence="1 2">Oyster</strain>
    </source>
</reference>
<organism evidence="1 2">
    <name type="scientific">Acanthamoeba polyphaga mimivirus</name>
    <name type="common">APMV</name>
    <dbReference type="NCBI Taxonomy" id="212035"/>
    <lineage>
        <taxon>Viruses</taxon>
        <taxon>Varidnaviria</taxon>
        <taxon>Bamfordvirae</taxon>
        <taxon>Nucleocytoviricota</taxon>
        <taxon>Megaviricetes</taxon>
        <taxon>Imitervirales</taxon>
        <taxon>Mimiviridae</taxon>
        <taxon>Megamimivirinae</taxon>
        <taxon>Mimivirus</taxon>
        <taxon>Mimivirus bradfordmassiliense</taxon>
    </lineage>
</organism>
<evidence type="ECO:0000313" key="1">
    <source>
        <dbReference type="EMBL" id="AKI78834.1"/>
    </source>
</evidence>
<evidence type="ECO:0000313" key="2">
    <source>
        <dbReference type="Proteomes" id="UP000241474"/>
    </source>
</evidence>
<protein>
    <submittedName>
        <fullName evidence="1">Putative ankyrin repeat protein</fullName>
    </submittedName>
</protein>
<proteinExistence type="predicted"/>
<dbReference type="Proteomes" id="UP000241474">
    <property type="component" value="Segment"/>
</dbReference>
<name>A0A0G2Y2V6_MIMIV</name>
<sequence length="126" mass="14738">MKEVILHNDDLSFNLLKHLNNNEEIYIANLISLGKTYFMFKRKTWKYLITLGMDIHVNNDANIHICGKTQISRKRFLLMMIVYGGHFKTTKYLTENGVISEIPAALNIATFNKNYKIINYLKLIKL</sequence>
<dbReference type="EMBL" id="KM982401">
    <property type="protein sequence ID" value="AKI78834.1"/>
    <property type="molecule type" value="Genomic_DNA"/>
</dbReference>
<organismHost>
    <name type="scientific">Acanthamoeba polyphaga</name>
    <name type="common">Amoeba</name>
    <dbReference type="NCBI Taxonomy" id="5757"/>
</organismHost>